<reference evidence="17" key="1">
    <citation type="journal article" date="2023" name="Mol. Phylogenet. Evol.">
        <title>Genome-scale phylogeny and comparative genomics of the fungal order Sordariales.</title>
        <authorList>
            <person name="Hensen N."/>
            <person name="Bonometti L."/>
            <person name="Westerberg I."/>
            <person name="Brannstrom I.O."/>
            <person name="Guillou S."/>
            <person name="Cros-Aarteil S."/>
            <person name="Calhoun S."/>
            <person name="Haridas S."/>
            <person name="Kuo A."/>
            <person name="Mondo S."/>
            <person name="Pangilinan J."/>
            <person name="Riley R."/>
            <person name="LaButti K."/>
            <person name="Andreopoulos B."/>
            <person name="Lipzen A."/>
            <person name="Chen C."/>
            <person name="Yan M."/>
            <person name="Daum C."/>
            <person name="Ng V."/>
            <person name="Clum A."/>
            <person name="Steindorff A."/>
            <person name="Ohm R.A."/>
            <person name="Martin F."/>
            <person name="Silar P."/>
            <person name="Natvig D.O."/>
            <person name="Lalanne C."/>
            <person name="Gautier V."/>
            <person name="Ament-Velasquez S.L."/>
            <person name="Kruys A."/>
            <person name="Hutchinson M.I."/>
            <person name="Powell A.J."/>
            <person name="Barry K."/>
            <person name="Miller A.N."/>
            <person name="Grigoriev I.V."/>
            <person name="Debuchy R."/>
            <person name="Gladieux P."/>
            <person name="Hiltunen Thoren M."/>
            <person name="Johannesson H."/>
        </authorList>
    </citation>
    <scope>NUCLEOTIDE SEQUENCE</scope>
    <source>
        <strain evidence="17">CBS 508.74</strain>
    </source>
</reference>
<keyword evidence="8" id="KW-0146">Chitin degradation</keyword>
<evidence type="ECO:0000256" key="13">
    <source>
        <dbReference type="RuleBase" id="RU000489"/>
    </source>
</evidence>
<evidence type="ECO:0000313" key="17">
    <source>
        <dbReference type="EMBL" id="KAK4109068.1"/>
    </source>
</evidence>
<dbReference type="InterPro" id="IPR045321">
    <property type="entry name" value="Cts1-like"/>
</dbReference>
<feature type="signal peptide" evidence="14">
    <location>
        <begin position="1"/>
        <end position="23"/>
    </location>
</feature>
<evidence type="ECO:0000256" key="9">
    <source>
        <dbReference type="ARBA" id="ARBA00023277"/>
    </source>
</evidence>
<evidence type="ECO:0000256" key="14">
    <source>
        <dbReference type="SAM" id="SignalP"/>
    </source>
</evidence>
<comment type="catalytic activity">
    <reaction evidence="1">
        <text>Random endo-hydrolysis of N-acetyl-beta-D-glucosaminide (1-&gt;4)-beta-linkages in chitin and chitodextrins.</text>
        <dbReference type="EC" id="3.2.1.14"/>
    </reaction>
</comment>
<evidence type="ECO:0000256" key="10">
    <source>
        <dbReference type="ARBA" id="ARBA00023295"/>
    </source>
</evidence>
<comment type="subcellular location">
    <subcellularLocation>
        <location evidence="2">Secreted</location>
    </subcellularLocation>
</comment>
<name>A0AAN6QF77_9PEZI</name>
<dbReference type="InterPro" id="IPR000254">
    <property type="entry name" value="CBD"/>
</dbReference>
<dbReference type="GeneID" id="89933473"/>
<keyword evidence="18" id="KW-1185">Reference proteome</keyword>
<evidence type="ECO:0000256" key="11">
    <source>
        <dbReference type="ARBA" id="ARBA00023326"/>
    </source>
</evidence>
<dbReference type="GO" id="GO:0000272">
    <property type="term" value="P:polysaccharide catabolic process"/>
    <property type="evidence" value="ECO:0007669"/>
    <property type="project" value="UniProtKB-KW"/>
</dbReference>
<dbReference type="InterPro" id="IPR035971">
    <property type="entry name" value="CBD_sf"/>
</dbReference>
<keyword evidence="7 13" id="KW-0378">Hydrolase</keyword>
<comment type="caution">
    <text evidence="17">The sequence shown here is derived from an EMBL/GenBank/DDBJ whole genome shotgun (WGS) entry which is preliminary data.</text>
</comment>
<dbReference type="Pfam" id="PF00704">
    <property type="entry name" value="Glyco_hydro_18"/>
    <property type="match status" value="1"/>
</dbReference>
<evidence type="ECO:0000256" key="5">
    <source>
        <dbReference type="ARBA" id="ARBA00022669"/>
    </source>
</evidence>
<sequence length="423" mass="45194">MASAIFRIAALWALGAFLPRAFAGFDPGASNNIAIYWGQNSINRAGGQQRLATYCSNSPVNIIPLAFLHVIKNPTSLNFANAGDNCTTFEGTQLLRCPEIEEDIQFCQSLNKTILLSIGGATYTEGGFASPEEAITWANRLWAMFGPPPAAPPSADILRPFGSAVIDGFDMDFEATSSNMEPFAAALRRLMDDSAAGETPSRRYLLSAAPQCPFPDHAMGAMLDAVGFDFVAVQFYNNYCGAPSYVPGAPAQNNFNFGTWDQWARTASVNRKVKVLLGLPASPSAAGTGYVSGEQLRQVIAYARGYGSFGGVMAWWLMFGDRDMSQAYGNPGFLEGIRSALGVPLPPITTVTTTSTRTSQVPTTTLSTSTVTLTKTTSTNGPTPTGPLVPQWGQCGGMGYNGPTQCQPPFTCVYLGDWWSHCA</sequence>
<dbReference type="SUPFAM" id="SSF51445">
    <property type="entry name" value="(Trans)glycosidases"/>
    <property type="match status" value="1"/>
</dbReference>
<dbReference type="RefSeq" id="XP_064666638.1">
    <property type="nucleotide sequence ID" value="XM_064809349.1"/>
</dbReference>
<dbReference type="GO" id="GO:0005576">
    <property type="term" value="C:extracellular region"/>
    <property type="evidence" value="ECO:0007669"/>
    <property type="project" value="UniProtKB-SubCell"/>
</dbReference>
<evidence type="ECO:0000259" key="16">
    <source>
        <dbReference type="PROSITE" id="PS51910"/>
    </source>
</evidence>
<reference evidence="17" key="2">
    <citation type="submission" date="2023-05" db="EMBL/GenBank/DDBJ databases">
        <authorList>
            <consortium name="Lawrence Berkeley National Laboratory"/>
            <person name="Steindorff A."/>
            <person name="Hensen N."/>
            <person name="Bonometti L."/>
            <person name="Westerberg I."/>
            <person name="Brannstrom I.O."/>
            <person name="Guillou S."/>
            <person name="Cros-Aarteil S."/>
            <person name="Calhoun S."/>
            <person name="Haridas S."/>
            <person name="Kuo A."/>
            <person name="Mondo S."/>
            <person name="Pangilinan J."/>
            <person name="Riley R."/>
            <person name="Labutti K."/>
            <person name="Andreopoulos B."/>
            <person name="Lipzen A."/>
            <person name="Chen C."/>
            <person name="Yanf M."/>
            <person name="Daum C."/>
            <person name="Ng V."/>
            <person name="Clum A."/>
            <person name="Ohm R."/>
            <person name="Martin F."/>
            <person name="Silar P."/>
            <person name="Natvig D."/>
            <person name="Lalanne C."/>
            <person name="Gautier V."/>
            <person name="Ament-Velasquez S.L."/>
            <person name="Kruys A."/>
            <person name="Hutchinson M.I."/>
            <person name="Powell A.J."/>
            <person name="Barry K."/>
            <person name="Miller A.N."/>
            <person name="Grigoriev I.V."/>
            <person name="Debuchy R."/>
            <person name="Gladieux P."/>
            <person name="Thoren M.H."/>
            <person name="Johannesson H."/>
        </authorList>
    </citation>
    <scope>NUCLEOTIDE SEQUENCE</scope>
    <source>
        <strain evidence="17">CBS 508.74</strain>
    </source>
</reference>
<dbReference type="InterPro" id="IPR001579">
    <property type="entry name" value="Glyco_hydro_18_chit_AS"/>
</dbReference>
<organism evidence="17 18">
    <name type="scientific">Canariomyces notabilis</name>
    <dbReference type="NCBI Taxonomy" id="2074819"/>
    <lineage>
        <taxon>Eukaryota</taxon>
        <taxon>Fungi</taxon>
        <taxon>Dikarya</taxon>
        <taxon>Ascomycota</taxon>
        <taxon>Pezizomycotina</taxon>
        <taxon>Sordariomycetes</taxon>
        <taxon>Sordariomycetidae</taxon>
        <taxon>Sordariales</taxon>
        <taxon>Chaetomiaceae</taxon>
        <taxon>Canariomyces</taxon>
    </lineage>
</organism>
<feature type="domain" description="GH18" evidence="16">
    <location>
        <begin position="31"/>
        <end position="344"/>
    </location>
</feature>
<evidence type="ECO:0000256" key="4">
    <source>
        <dbReference type="ARBA" id="ARBA00022525"/>
    </source>
</evidence>
<keyword evidence="6 14" id="KW-0732">Signal</keyword>
<feature type="domain" description="CBM1" evidence="15">
    <location>
        <begin position="387"/>
        <end position="423"/>
    </location>
</feature>
<keyword evidence="9" id="KW-0119">Carbohydrate metabolism</keyword>
<evidence type="ECO:0000256" key="3">
    <source>
        <dbReference type="ARBA" id="ARBA00012729"/>
    </source>
</evidence>
<dbReference type="InterPro" id="IPR017853">
    <property type="entry name" value="GH"/>
</dbReference>
<keyword evidence="11" id="KW-0624">Polysaccharide degradation</keyword>
<keyword evidence="4" id="KW-0964">Secreted</keyword>
<evidence type="ECO:0000256" key="6">
    <source>
        <dbReference type="ARBA" id="ARBA00022729"/>
    </source>
</evidence>
<feature type="chain" id="PRO_5042864639" description="chitinase" evidence="14">
    <location>
        <begin position="24"/>
        <end position="423"/>
    </location>
</feature>
<gene>
    <name evidence="17" type="ORF">N656DRAFT_354688</name>
</gene>
<dbReference type="Proteomes" id="UP001302812">
    <property type="component" value="Unassembled WGS sequence"/>
</dbReference>
<dbReference type="GO" id="GO:0006032">
    <property type="term" value="P:chitin catabolic process"/>
    <property type="evidence" value="ECO:0007669"/>
    <property type="project" value="UniProtKB-KW"/>
</dbReference>
<dbReference type="Gene3D" id="3.20.20.80">
    <property type="entry name" value="Glycosidases"/>
    <property type="match status" value="1"/>
</dbReference>
<dbReference type="EC" id="3.2.1.14" evidence="3"/>
<dbReference type="InterPro" id="IPR001223">
    <property type="entry name" value="Glyco_hydro18_cat"/>
</dbReference>
<dbReference type="SUPFAM" id="SSF57180">
    <property type="entry name" value="Cellulose-binding domain"/>
    <property type="match status" value="1"/>
</dbReference>
<protein>
    <recommendedName>
        <fullName evidence="3">chitinase</fullName>
        <ecNumber evidence="3">3.2.1.14</ecNumber>
    </recommendedName>
</protein>
<keyword evidence="10 13" id="KW-0326">Glycosidase</keyword>
<dbReference type="SMART" id="SM00236">
    <property type="entry name" value="fCBD"/>
    <property type="match status" value="1"/>
</dbReference>
<dbReference type="GO" id="GO:0030248">
    <property type="term" value="F:cellulose binding"/>
    <property type="evidence" value="ECO:0007669"/>
    <property type="project" value="InterPro"/>
</dbReference>
<proteinExistence type="inferred from homology"/>
<evidence type="ECO:0000256" key="7">
    <source>
        <dbReference type="ARBA" id="ARBA00022801"/>
    </source>
</evidence>
<keyword evidence="5" id="KW-0147">Chitin-binding</keyword>
<dbReference type="Pfam" id="PF00734">
    <property type="entry name" value="CBM_1"/>
    <property type="match status" value="1"/>
</dbReference>
<dbReference type="EMBL" id="MU853358">
    <property type="protein sequence ID" value="KAK4109068.1"/>
    <property type="molecule type" value="Genomic_DNA"/>
</dbReference>
<dbReference type="PANTHER" id="PTHR45708:SF49">
    <property type="entry name" value="ENDOCHITINASE"/>
    <property type="match status" value="1"/>
</dbReference>
<dbReference type="AlphaFoldDB" id="A0AAN6QF77"/>
<dbReference type="PANTHER" id="PTHR45708">
    <property type="entry name" value="ENDOCHITINASE"/>
    <property type="match status" value="1"/>
</dbReference>
<dbReference type="CDD" id="cd02877">
    <property type="entry name" value="GH18_hevamine_XipI_class_III"/>
    <property type="match status" value="1"/>
</dbReference>
<dbReference type="PROSITE" id="PS51164">
    <property type="entry name" value="CBM1_2"/>
    <property type="match status" value="1"/>
</dbReference>
<dbReference type="GO" id="GO:0008843">
    <property type="term" value="F:endochitinase activity"/>
    <property type="evidence" value="ECO:0007669"/>
    <property type="project" value="UniProtKB-EC"/>
</dbReference>
<evidence type="ECO:0000256" key="2">
    <source>
        <dbReference type="ARBA" id="ARBA00004613"/>
    </source>
</evidence>
<evidence type="ECO:0000256" key="8">
    <source>
        <dbReference type="ARBA" id="ARBA00023024"/>
    </source>
</evidence>
<dbReference type="InterPro" id="IPR050542">
    <property type="entry name" value="Glycosyl_Hydrlase18_Chitinase"/>
</dbReference>
<evidence type="ECO:0000256" key="1">
    <source>
        <dbReference type="ARBA" id="ARBA00000822"/>
    </source>
</evidence>
<dbReference type="PROSITE" id="PS01095">
    <property type="entry name" value="GH18_1"/>
    <property type="match status" value="1"/>
</dbReference>
<comment type="similarity">
    <text evidence="12">Belongs to the glycosyl hydrolase 18 family. Chitinase class III subfamily.</text>
</comment>
<evidence type="ECO:0000313" key="18">
    <source>
        <dbReference type="Proteomes" id="UP001302812"/>
    </source>
</evidence>
<evidence type="ECO:0000256" key="12">
    <source>
        <dbReference type="ARBA" id="ARBA00025727"/>
    </source>
</evidence>
<dbReference type="GO" id="GO:0008061">
    <property type="term" value="F:chitin binding"/>
    <property type="evidence" value="ECO:0007669"/>
    <property type="project" value="UniProtKB-KW"/>
</dbReference>
<dbReference type="PROSITE" id="PS51910">
    <property type="entry name" value="GH18_2"/>
    <property type="match status" value="1"/>
</dbReference>
<accession>A0AAN6QF77</accession>
<evidence type="ECO:0000259" key="15">
    <source>
        <dbReference type="PROSITE" id="PS51164"/>
    </source>
</evidence>